<feature type="binding site" evidence="10">
    <location>
        <position position="41"/>
    </location>
    <ligand>
        <name>pyruvate</name>
        <dbReference type="ChEBI" id="CHEBI:15361"/>
    </ligand>
</feature>
<evidence type="ECO:0000256" key="12">
    <source>
        <dbReference type="PIRSR" id="PIRSR000159-50"/>
    </source>
</evidence>
<feature type="binding site" evidence="12">
    <location>
        <position position="736"/>
    </location>
    <ligand>
        <name>[4Fe-4S] cluster</name>
        <dbReference type="ChEBI" id="CHEBI:49883"/>
        <label>1</label>
    </ligand>
</feature>
<dbReference type="SUPFAM" id="SSF52922">
    <property type="entry name" value="TK C-terminal domain-like"/>
    <property type="match status" value="1"/>
</dbReference>
<feature type="binding site" evidence="10">
    <location>
        <position position="124"/>
    </location>
    <ligand>
        <name>pyruvate</name>
        <dbReference type="ChEBI" id="CHEBI:15361"/>
    </ligand>
</feature>
<dbReference type="FunFam" id="3.40.50.970:FF:000041">
    <property type="entry name" value="Pyruvate:ferredoxin (Flavodoxin) oxidoreductase"/>
    <property type="match status" value="1"/>
</dbReference>
<dbReference type="Pfam" id="PF01855">
    <property type="entry name" value="POR_N"/>
    <property type="match status" value="1"/>
</dbReference>
<evidence type="ECO:0000256" key="1">
    <source>
        <dbReference type="ARBA" id="ARBA00009032"/>
    </source>
</evidence>
<feature type="binding site" evidence="12">
    <location>
        <position position="733"/>
    </location>
    <ligand>
        <name>[4Fe-4S] cluster</name>
        <dbReference type="ChEBI" id="CHEBI:49883"/>
        <label>1</label>
    </ligand>
</feature>
<dbReference type="GO" id="GO:0051539">
    <property type="term" value="F:4 iron, 4 sulfur cluster binding"/>
    <property type="evidence" value="ECO:0007669"/>
    <property type="project" value="UniProtKB-KW"/>
</dbReference>
<dbReference type="SUPFAM" id="SSF52518">
    <property type="entry name" value="Thiamin diphosphate-binding fold (THDP-binding)"/>
    <property type="match status" value="2"/>
</dbReference>
<dbReference type="GO" id="GO:0006979">
    <property type="term" value="P:response to oxidative stress"/>
    <property type="evidence" value="ECO:0007669"/>
    <property type="project" value="TreeGrafter"/>
</dbReference>
<dbReference type="InterPro" id="IPR002869">
    <property type="entry name" value="Pyrv_flavodox_OxRed_cen"/>
</dbReference>
<feature type="binding site" evidence="10">
    <location>
        <position position="865"/>
    </location>
    <ligand>
        <name>thiamine diphosphate</name>
        <dbReference type="ChEBI" id="CHEBI:58937"/>
    </ligand>
</feature>
<dbReference type="Pfam" id="PF02775">
    <property type="entry name" value="TPP_enzyme_C"/>
    <property type="match status" value="1"/>
</dbReference>
<evidence type="ECO:0000256" key="4">
    <source>
        <dbReference type="ARBA" id="ARBA00022723"/>
    </source>
</evidence>
<dbReference type="SUPFAM" id="SSF54862">
    <property type="entry name" value="4Fe-4S ferredoxins"/>
    <property type="match status" value="1"/>
</dbReference>
<dbReference type="Gene3D" id="3.40.50.970">
    <property type="match status" value="2"/>
</dbReference>
<dbReference type="InterPro" id="IPR019456">
    <property type="entry name" value="Pyrv-flavodox_OxRtase_EKR"/>
</dbReference>
<feature type="binding site" evidence="12">
    <location>
        <position position="796"/>
    </location>
    <ligand>
        <name>[4Fe-4S] cluster</name>
        <dbReference type="ChEBI" id="CHEBI:49883"/>
        <label>1</label>
    </ligand>
</feature>
<keyword evidence="8 12" id="KW-0411">Iron-sulfur</keyword>
<dbReference type="GO" id="GO:0022900">
    <property type="term" value="P:electron transport chain"/>
    <property type="evidence" value="ECO:0007669"/>
    <property type="project" value="InterPro"/>
</dbReference>
<dbReference type="Pfam" id="PF01558">
    <property type="entry name" value="POR"/>
    <property type="match status" value="1"/>
</dbReference>
<dbReference type="AlphaFoldDB" id="A0A2U8E3Q0"/>
<feature type="binding site" evidence="12">
    <location>
        <position position="1119"/>
    </location>
    <ligand>
        <name>[4Fe-4S] cluster</name>
        <dbReference type="ChEBI" id="CHEBI:49883"/>
        <label>3</label>
    </ligand>
</feature>
<proteinExistence type="inferred from homology"/>
<dbReference type="InterPro" id="IPR011895">
    <property type="entry name" value="Pyrv_flavodox_OxRed"/>
</dbReference>
<dbReference type="Gene3D" id="3.40.920.10">
    <property type="entry name" value="Pyruvate-ferredoxin oxidoreductase, PFOR, domain III"/>
    <property type="match status" value="1"/>
</dbReference>
<dbReference type="InterPro" id="IPR037112">
    <property type="entry name" value="Pyrv-flavodox_OxR_EKR_sf"/>
</dbReference>
<keyword evidence="14" id="KW-0670">Pyruvate</keyword>
<evidence type="ECO:0000313" key="15">
    <source>
        <dbReference type="Proteomes" id="UP000244896"/>
    </source>
</evidence>
<accession>A0A2U8E3Q0</accession>
<dbReference type="FunFam" id="3.30.70.20:FF:000022">
    <property type="entry name" value="Pyruvate:ferredoxin (Flavodoxin) oxidoreductase"/>
    <property type="match status" value="1"/>
</dbReference>
<dbReference type="PROSITE" id="PS00198">
    <property type="entry name" value="4FE4S_FER_1"/>
    <property type="match status" value="1"/>
</dbReference>
<dbReference type="InterPro" id="IPR017900">
    <property type="entry name" value="4Fe4S_Fe_S_CS"/>
</dbReference>
<dbReference type="PANTHER" id="PTHR32154">
    <property type="entry name" value="PYRUVATE-FLAVODOXIN OXIDOREDUCTASE-RELATED"/>
    <property type="match status" value="1"/>
</dbReference>
<feature type="binding site" evidence="12">
    <location>
        <position position="740"/>
    </location>
    <ligand>
        <name>[4Fe-4S] cluster</name>
        <dbReference type="ChEBI" id="CHEBI:49883"/>
        <label>2</label>
    </ligand>
</feature>
<evidence type="ECO:0000259" key="13">
    <source>
        <dbReference type="PROSITE" id="PS51379"/>
    </source>
</evidence>
<keyword evidence="2 9" id="KW-0813">Transport</keyword>
<dbReference type="InterPro" id="IPR029061">
    <property type="entry name" value="THDP-binding"/>
</dbReference>
<evidence type="ECO:0000256" key="5">
    <source>
        <dbReference type="ARBA" id="ARBA00022982"/>
    </source>
</evidence>
<keyword evidence="15" id="KW-1185">Reference proteome</keyword>
<keyword evidence="7 12" id="KW-0408">Iron</keyword>
<dbReference type="InterPro" id="IPR033412">
    <property type="entry name" value="PFOR_II"/>
</dbReference>
<evidence type="ECO:0000256" key="7">
    <source>
        <dbReference type="ARBA" id="ARBA00023004"/>
    </source>
</evidence>
<dbReference type="InterPro" id="IPR002880">
    <property type="entry name" value="Pyrv_Fd/Flavodoxin_OxRdtase_N"/>
</dbReference>
<dbReference type="Pfam" id="PF17147">
    <property type="entry name" value="PFOR_II"/>
    <property type="match status" value="1"/>
</dbReference>
<feature type="binding site" evidence="12">
    <location>
        <position position="863"/>
    </location>
    <ligand>
        <name>[4Fe-4S] cluster</name>
        <dbReference type="ChEBI" id="CHEBI:49883"/>
        <label>3</label>
    </ligand>
</feature>
<dbReference type="EMBL" id="CP023004">
    <property type="protein sequence ID" value="AWI09426.1"/>
    <property type="molecule type" value="Genomic_DNA"/>
</dbReference>
<dbReference type="Gene3D" id="3.40.50.920">
    <property type="match status" value="1"/>
</dbReference>
<feature type="binding site" evidence="12">
    <location>
        <position position="888"/>
    </location>
    <ligand>
        <name>[4Fe-4S] cluster</name>
        <dbReference type="ChEBI" id="CHEBI:49883"/>
        <label>3</label>
    </ligand>
</feature>
<feature type="binding site" evidence="12">
    <location>
        <position position="789"/>
    </location>
    <ligand>
        <name>[4Fe-4S] cluster</name>
        <dbReference type="ChEBI" id="CHEBI:49883"/>
        <label>2</label>
    </ligand>
</feature>
<feature type="binding site" evidence="12">
    <location>
        <position position="792"/>
    </location>
    <ligand>
        <name>[4Fe-4S] cluster</name>
        <dbReference type="ChEBI" id="CHEBI:49883"/>
        <label>2</label>
    </ligand>
</feature>
<dbReference type="FunFam" id="3.40.50.920:FF:000007">
    <property type="entry name" value="Pyruvate:ferredoxin (Flavodoxin) oxidoreductase"/>
    <property type="match status" value="1"/>
</dbReference>
<feature type="binding site" evidence="12">
    <location>
        <position position="860"/>
    </location>
    <ligand>
        <name>[4Fe-4S] cluster</name>
        <dbReference type="ChEBI" id="CHEBI:49883"/>
        <label>3</label>
    </ligand>
</feature>
<feature type="site" description="Important for catalytic activity" evidence="11">
    <location>
        <position position="74"/>
    </location>
</feature>
<dbReference type="SUPFAM" id="SSF53323">
    <property type="entry name" value="Pyruvate-ferredoxin oxidoreductase, PFOR, domain III"/>
    <property type="match status" value="1"/>
</dbReference>
<dbReference type="GO" id="GO:0044281">
    <property type="term" value="P:small molecule metabolic process"/>
    <property type="evidence" value="ECO:0007669"/>
    <property type="project" value="UniProtKB-ARBA"/>
</dbReference>
<dbReference type="OrthoDB" id="9794954at2"/>
<dbReference type="SMART" id="SM00890">
    <property type="entry name" value="EKR"/>
    <property type="match status" value="1"/>
</dbReference>
<dbReference type="InterPro" id="IPR009014">
    <property type="entry name" value="Transketo_C/PFOR_II"/>
</dbReference>
<keyword evidence="3 12" id="KW-0004">4Fe-4S</keyword>
<keyword evidence="6 9" id="KW-0560">Oxidoreductase</keyword>
<dbReference type="PROSITE" id="PS51379">
    <property type="entry name" value="4FE4S_FER_2"/>
    <property type="match status" value="2"/>
</dbReference>
<dbReference type="InterPro" id="IPR017896">
    <property type="entry name" value="4Fe4S_Fe-S-bd"/>
</dbReference>
<keyword evidence="4 12" id="KW-0479">Metal-binding</keyword>
<feature type="site" description="Important for catalytic activity" evidence="11">
    <location>
        <position position="41"/>
    </location>
</feature>
<dbReference type="GO" id="GO:0030976">
    <property type="term" value="F:thiamine pyrophosphate binding"/>
    <property type="evidence" value="ECO:0007669"/>
    <property type="project" value="InterPro"/>
</dbReference>
<dbReference type="FunFam" id="3.40.50.970:FF:000012">
    <property type="entry name" value="Pyruvate:ferredoxin (Flavodoxin) oxidoreductase"/>
    <property type="match status" value="1"/>
</dbReference>
<evidence type="ECO:0000256" key="9">
    <source>
        <dbReference type="PIRNR" id="PIRNR000159"/>
    </source>
</evidence>
<evidence type="ECO:0000256" key="6">
    <source>
        <dbReference type="ARBA" id="ARBA00023002"/>
    </source>
</evidence>
<evidence type="ECO:0000256" key="2">
    <source>
        <dbReference type="ARBA" id="ARBA00022448"/>
    </source>
</evidence>
<reference evidence="14 15" key="1">
    <citation type="journal article" date="2018" name="Syst. Appl. Microbiol.">
        <title>Ereboglobus luteus gen. nov. sp. nov. from cockroach guts, and new insights into the oxygen relationship of the genera Opitutus and Didymococcus (Verrucomicrobia: Opitutaceae).</title>
        <authorList>
            <person name="Tegtmeier D."/>
            <person name="Belitz A."/>
            <person name="Radek R."/>
            <person name="Heimerl T."/>
            <person name="Brune A."/>
        </authorList>
    </citation>
    <scope>NUCLEOTIDE SEQUENCE [LARGE SCALE GENOMIC DNA]</scope>
    <source>
        <strain evidence="14 15">Ho45</strain>
    </source>
</reference>
<dbReference type="KEGG" id="elut:CKA38_09345"/>
<dbReference type="GO" id="GO:0005506">
    <property type="term" value="F:iron ion binding"/>
    <property type="evidence" value="ECO:0007669"/>
    <property type="project" value="InterPro"/>
</dbReference>
<dbReference type="PANTHER" id="PTHR32154:SF0">
    <property type="entry name" value="PYRUVATE-FLAVODOXIN OXIDOREDUCTASE-RELATED"/>
    <property type="match status" value="1"/>
</dbReference>
<feature type="binding site" evidence="10">
    <location>
        <begin position="1010"/>
        <end position="1013"/>
    </location>
    <ligand>
        <name>thiamine diphosphate</name>
        <dbReference type="ChEBI" id="CHEBI:58937"/>
    </ligand>
</feature>
<organism evidence="14 15">
    <name type="scientific">Ereboglobus luteus</name>
    <dbReference type="NCBI Taxonomy" id="1796921"/>
    <lineage>
        <taxon>Bacteria</taxon>
        <taxon>Pseudomonadati</taxon>
        <taxon>Verrucomicrobiota</taxon>
        <taxon>Opitutia</taxon>
        <taxon>Opitutales</taxon>
        <taxon>Opitutaceae</taxon>
        <taxon>Ereboglobus</taxon>
    </lineage>
</organism>
<comment type="similarity">
    <text evidence="1 9">Belongs to the pyruvate:ferredoxin/flavodoxin oxidoreductase family.</text>
</comment>
<sequence length="1238" mass="133493">MNATQAASETTKSKPATIDANEAVAHVAYKMTEVFTIYPITPSTPMAEFMDDWGVQKKTNLFGHIPEVVEMQSEAGAAGAMHGSLMGGTLTSTFTASQGLLLMIPNMFKIAGELTPCVMHVTARTLATHALSIFGDHSDVMACRQTGWAMLAANSPQEAHDMAAIAHAATLKSRVPFLHFFDGFRTSHEINTVHRISDDILRSMIDADALAAFRSRGLNPDAPAIRGTAQNPDVFFQARESCNKFYEAVPAIVQAEMDKFAAATGRKYGLVNYEGAPDAEHVIVIMGSGAETAAETAAWLNKKGQKTGVLSVNLYRPFPVDAFLKALPKTIKAIAVLDRTKEPGAFGEPLYLDVVAAVRHGEDKGMLSHQNSHIQIGGVYSSSAIREHTPATRIKITGGRYGLGSKEFTPPMVAAVYEEIAKDKPKQTFTIGINDDLTGLSLPYDNTLDIESLDETLTRAVFFGLGSDGTVGANKNTIKIIGVDAGKYAQGYFVYDSKKSGGFTVSHLRFGDRPIRAPYLIKNADFVGCHQFNLLDQQPVVDCASEGGILLINAPGDTETAWHRLSAETQREIIAKKLRVYAIDASAVARSAGLPANRTNTVMQVCFFKLSEVLPVDEAIDNIKKAAIKSYSKKGQEIVDQNLRAIDAALSALKEVKIPAAADSTALRQPPVPTDAPDFVRNVTGMILAGRGDDLPVSAFPVDGTWPSATAQYEKRNMAATVPEWDASICIQCNKCVQACPHAAIRAKFFDPALLSKAPEGFKSVPFKSTEYKGNNYVLQVAVEDCTGCELCVHVCPVKNKADPKKRAINMVEQYPIRERERANFKFFLDLPSIDRASFKADTPKNVQFLDPLFEFSGACAGCGETPYIKLVSQLFGDRAVIANATGCSSIYGGNLPTTPYTTNKDGRGPAWANSLFEDNAEFGLGMRLSMDRSADRAKRLLNALAAQIGQPLVDAILTADQSNDPAIAALRAKIAELKTALAGINDPQARELEKVADYLVKKSVWIFGGDGWAYDIGYGGLDHVIASGRNVNIMVLDTEVYSNTGGQCSKSTPLGATAKFAGGGKPTGKKDLALLATVYGNVYVARVAMGARDAQTLNAIREAESYDGPSLILAYAPCISHGFKAMYEGFDRQKLAVETGYWPLFRYDPRRAAEGKNPMQLDSAAPKGELSTFTRAENRYKLVARSVSPEQVAVFEAEAQKGVNDRFALYQRLADNGGDVKAAVAPTPAAPSAPAQK</sequence>
<dbReference type="InterPro" id="IPR019752">
    <property type="entry name" value="Pyrv/ketoisovalerate_OxRed_cat"/>
</dbReference>
<gene>
    <name evidence="14" type="primary">nifJ</name>
    <name evidence="14" type="ORF">CKA38_09345</name>
</gene>
<feature type="binding site" evidence="10">
    <location>
        <begin position="1039"/>
        <end position="1044"/>
    </location>
    <ligand>
        <name>thiamine diphosphate</name>
        <dbReference type="ChEBI" id="CHEBI:58937"/>
    </ligand>
</feature>
<dbReference type="CDD" id="cd03377">
    <property type="entry name" value="TPP_PFOR_PNO"/>
    <property type="match status" value="1"/>
</dbReference>
<evidence type="ECO:0000256" key="8">
    <source>
        <dbReference type="ARBA" id="ARBA00023014"/>
    </source>
</evidence>
<dbReference type="Pfam" id="PF10371">
    <property type="entry name" value="EKR"/>
    <property type="match status" value="1"/>
</dbReference>
<dbReference type="InterPro" id="IPR050722">
    <property type="entry name" value="Pyruvate:ferred/Flavod_OxRd"/>
</dbReference>
<comment type="cofactor">
    <cofactor evidence="12">
        <name>[4Fe-4S] cluster</name>
        <dbReference type="ChEBI" id="CHEBI:49883"/>
    </cofactor>
    <text evidence="12">Binds 3 [4Fe-4S] clusters per subunit.</text>
</comment>
<dbReference type="PIRSF" id="PIRSF000159">
    <property type="entry name" value="NifJ"/>
    <property type="match status" value="1"/>
</dbReference>
<evidence type="ECO:0000256" key="3">
    <source>
        <dbReference type="ARBA" id="ARBA00022485"/>
    </source>
</evidence>
<dbReference type="InterPro" id="IPR011766">
    <property type="entry name" value="TPP_enzyme_TPP-bd"/>
</dbReference>
<dbReference type="FunFam" id="3.40.920.10:FF:000001">
    <property type="entry name" value="Pyruvate:ferredoxin (Flavodoxin) oxidoreductase"/>
    <property type="match status" value="1"/>
</dbReference>
<dbReference type="RefSeq" id="WP_108825235.1">
    <property type="nucleotide sequence ID" value="NZ_CP023004.1"/>
</dbReference>
<feature type="binding site" evidence="10">
    <location>
        <position position="888"/>
    </location>
    <ligand>
        <name>thiamine diphosphate</name>
        <dbReference type="ChEBI" id="CHEBI:58937"/>
    </ligand>
</feature>
<protein>
    <submittedName>
        <fullName evidence="14">Pyruvate:ferredoxin (Flavodoxin) oxidoreductase</fullName>
    </submittedName>
</protein>
<feature type="domain" description="4Fe-4S ferredoxin-type" evidence="13">
    <location>
        <begin position="777"/>
        <end position="807"/>
    </location>
</feature>
<evidence type="ECO:0000256" key="10">
    <source>
        <dbReference type="PIRSR" id="PIRSR000159-1"/>
    </source>
</evidence>
<dbReference type="Pfam" id="PF12838">
    <property type="entry name" value="Fer4_7"/>
    <property type="match status" value="1"/>
</dbReference>
<feature type="binding site" evidence="12">
    <location>
        <position position="786"/>
    </location>
    <ligand>
        <name>[4Fe-4S] cluster</name>
        <dbReference type="ChEBI" id="CHEBI:49883"/>
        <label>2</label>
    </ligand>
</feature>
<dbReference type="Gene3D" id="4.10.780.10">
    <property type="entry name" value="Pyruvate-flavodoxin oxidoreductase, EKR domain"/>
    <property type="match status" value="1"/>
</dbReference>
<dbReference type="Gene3D" id="3.30.70.20">
    <property type="match status" value="1"/>
</dbReference>
<keyword evidence="5 9" id="KW-0249">Electron transport</keyword>
<dbReference type="Proteomes" id="UP000244896">
    <property type="component" value="Chromosome"/>
</dbReference>
<feature type="site" description="Important for catalytic activity" evidence="11">
    <location>
        <position position="1044"/>
    </location>
</feature>
<dbReference type="GO" id="GO:0016903">
    <property type="term" value="F:oxidoreductase activity, acting on the aldehyde or oxo group of donors"/>
    <property type="evidence" value="ECO:0007669"/>
    <property type="project" value="InterPro"/>
</dbReference>
<feature type="binding site" evidence="10">
    <location>
        <position position="74"/>
    </location>
    <ligand>
        <name>thiamine diphosphate</name>
        <dbReference type="ChEBI" id="CHEBI:58937"/>
    </ligand>
</feature>
<feature type="binding site" evidence="12">
    <location>
        <position position="730"/>
    </location>
    <ligand>
        <name>[4Fe-4S] cluster</name>
        <dbReference type="ChEBI" id="CHEBI:49883"/>
        <label>1</label>
    </ligand>
</feature>
<feature type="domain" description="4Fe-4S ferredoxin-type" evidence="13">
    <location>
        <begin position="721"/>
        <end position="750"/>
    </location>
</feature>
<name>A0A2U8E3Q0_9BACT</name>
<evidence type="ECO:0000313" key="14">
    <source>
        <dbReference type="EMBL" id="AWI09426.1"/>
    </source>
</evidence>
<dbReference type="NCBIfam" id="TIGR02176">
    <property type="entry name" value="pyruv_ox_red"/>
    <property type="match status" value="1"/>
</dbReference>
<feature type="site" description="Important for catalytic activity" evidence="11">
    <location>
        <position position="124"/>
    </location>
</feature>
<dbReference type="CDD" id="cd07034">
    <property type="entry name" value="TPP_PYR_PFOR_IOR-alpha_like"/>
    <property type="match status" value="1"/>
</dbReference>
<evidence type="ECO:0000256" key="11">
    <source>
        <dbReference type="PIRSR" id="PIRSR000159-2"/>
    </source>
</evidence>